<protein>
    <submittedName>
        <fullName evidence="1">NERD domain-containing protein</fullName>
    </submittedName>
</protein>
<reference evidence="1" key="1">
    <citation type="submission" date="2022-08" db="EMBL/GenBank/DDBJ databases">
        <title>Complete Genome Sequences of 2 Bosea sp. soil isolates.</title>
        <authorList>
            <person name="Alvarez Arevalo M."/>
            <person name="Sterndorff E.B."/>
            <person name="Faurdal D."/>
            <person name="Joergensen T.S."/>
            <person name="Weber T."/>
        </authorList>
    </citation>
    <scope>NUCLEOTIDE SEQUENCE</scope>
    <source>
        <strain evidence="1">NBC_00436</strain>
    </source>
</reference>
<evidence type="ECO:0000313" key="1">
    <source>
        <dbReference type="EMBL" id="UZF86049.1"/>
    </source>
</evidence>
<sequence>MLTITHPELLGGLLKFPGGLFPIRIPGESALRLIIKCPKEWILAAKLNRGFRIYVAPLTAQGLNSCGMVSAFFDDADEPLTLWTALFDDEFTAELRELFSSDELIVHMFDEHNRELLGYSATNKDAARFGVGMGEMAFAPFSVELARDIHDKLPEWFGLRTSQDDDEAYTISFGEPLFPDDMYIQDVRPSANAYHGAKSPMHTMLEREDAGHFNELDIVHALQRIFQNDDIYLNPMRDDDGKEFVDVLVITPNTVFLVQAKDSPNTEKVLQRSLGRKMSTVVGHLKKAVDQMRGSISYARSCVPLKISTGDKDHQIDLGDRDLVGLIIVKELFNSEYSVYSPPVLGLFNETAVPCFVLDYPELHSYTVHLADEAAFISALNQVFSVGIERGEFPRLRFGLPPSA</sequence>
<gene>
    <name evidence="1" type="ORF">NWE54_19870</name>
</gene>
<dbReference type="AlphaFoldDB" id="A0A9E7ZWC5"/>
<organism evidence="1">
    <name type="scientific">Bosea sp. NBC_00436</name>
    <dbReference type="NCBI Taxonomy" id="2969620"/>
    <lineage>
        <taxon>Bacteria</taxon>
        <taxon>Pseudomonadati</taxon>
        <taxon>Pseudomonadota</taxon>
        <taxon>Alphaproteobacteria</taxon>
        <taxon>Hyphomicrobiales</taxon>
        <taxon>Boseaceae</taxon>
        <taxon>Bosea</taxon>
    </lineage>
</organism>
<dbReference type="EMBL" id="CP102774">
    <property type="protein sequence ID" value="UZF86049.1"/>
    <property type="molecule type" value="Genomic_DNA"/>
</dbReference>
<name>A0A9E7ZWC5_9HYPH</name>
<accession>A0A9E7ZWC5</accession>
<proteinExistence type="predicted"/>